<protein>
    <submittedName>
        <fullName evidence="1">Uncharacterized protein</fullName>
    </submittedName>
</protein>
<dbReference type="EMBL" id="BAABME010001458">
    <property type="protein sequence ID" value="GAA0149731.1"/>
    <property type="molecule type" value="Genomic_DNA"/>
</dbReference>
<reference evidence="1 2" key="1">
    <citation type="submission" date="2024-01" db="EMBL/GenBank/DDBJ databases">
        <title>The complete chloroplast genome sequence of Lithospermum erythrorhizon: insights into the phylogenetic relationship among Boraginaceae species and the maternal lineages of purple gromwells.</title>
        <authorList>
            <person name="Okada T."/>
            <person name="Watanabe K."/>
        </authorList>
    </citation>
    <scope>NUCLEOTIDE SEQUENCE [LARGE SCALE GENOMIC DNA]</scope>
</reference>
<proteinExistence type="predicted"/>
<evidence type="ECO:0000313" key="1">
    <source>
        <dbReference type="EMBL" id="GAA0149731.1"/>
    </source>
</evidence>
<name>A0AAV3PEN1_LITER</name>
<dbReference type="AlphaFoldDB" id="A0AAV3PEN1"/>
<comment type="caution">
    <text evidence="1">The sequence shown here is derived from an EMBL/GenBank/DDBJ whole genome shotgun (WGS) entry which is preliminary data.</text>
</comment>
<gene>
    <name evidence="1" type="ORF">LIER_08838</name>
</gene>
<accession>A0AAV3PEN1</accession>
<evidence type="ECO:0000313" key="2">
    <source>
        <dbReference type="Proteomes" id="UP001454036"/>
    </source>
</evidence>
<keyword evidence="2" id="KW-1185">Reference proteome</keyword>
<organism evidence="1 2">
    <name type="scientific">Lithospermum erythrorhizon</name>
    <name type="common">Purple gromwell</name>
    <name type="synonym">Lithospermum officinale var. erythrorhizon</name>
    <dbReference type="NCBI Taxonomy" id="34254"/>
    <lineage>
        <taxon>Eukaryota</taxon>
        <taxon>Viridiplantae</taxon>
        <taxon>Streptophyta</taxon>
        <taxon>Embryophyta</taxon>
        <taxon>Tracheophyta</taxon>
        <taxon>Spermatophyta</taxon>
        <taxon>Magnoliopsida</taxon>
        <taxon>eudicotyledons</taxon>
        <taxon>Gunneridae</taxon>
        <taxon>Pentapetalae</taxon>
        <taxon>asterids</taxon>
        <taxon>lamiids</taxon>
        <taxon>Boraginales</taxon>
        <taxon>Boraginaceae</taxon>
        <taxon>Boraginoideae</taxon>
        <taxon>Lithospermeae</taxon>
        <taxon>Lithospermum</taxon>
    </lineage>
</organism>
<dbReference type="Proteomes" id="UP001454036">
    <property type="component" value="Unassembled WGS sequence"/>
</dbReference>
<sequence>MSSLLRISSIFLYVKSNIKCNILFHNPSLSIPKLTILQQRKNDDFKCFTNRKSGAVHKDSIFKANEKNTHPIMKVNYVLTFEAVRSVLLSPAPSQTREICKISPYRLWLVWEILKTFECWNAI</sequence>